<comment type="caution">
    <text evidence="2">The sequence shown here is derived from an EMBL/GenBank/DDBJ whole genome shotgun (WGS) entry which is preliminary data.</text>
</comment>
<dbReference type="AlphaFoldDB" id="A0A430F966"/>
<gene>
    <name evidence="2" type="ORF">D2E22_0800</name>
</gene>
<feature type="compositionally biased region" description="Basic and acidic residues" evidence="1">
    <location>
        <begin position="7"/>
        <end position="22"/>
    </location>
</feature>
<name>A0A430F966_9BIFI</name>
<protein>
    <submittedName>
        <fullName evidence="2">DNA-binding protein</fullName>
    </submittedName>
</protein>
<feature type="region of interest" description="Disordered" evidence="1">
    <location>
        <begin position="1"/>
        <end position="22"/>
    </location>
</feature>
<proteinExistence type="predicted"/>
<accession>A0A430F966</accession>
<organism evidence="2 3">
    <name type="scientific">Bifidobacterium castoris</name>
    <dbReference type="NCBI Taxonomy" id="2306972"/>
    <lineage>
        <taxon>Bacteria</taxon>
        <taxon>Bacillati</taxon>
        <taxon>Actinomycetota</taxon>
        <taxon>Actinomycetes</taxon>
        <taxon>Bifidobacteriales</taxon>
        <taxon>Bifidobacteriaceae</taxon>
        <taxon>Bifidobacterium</taxon>
    </lineage>
</organism>
<keyword evidence="2" id="KW-0238">DNA-binding</keyword>
<evidence type="ECO:0000256" key="1">
    <source>
        <dbReference type="SAM" id="MobiDB-lite"/>
    </source>
</evidence>
<dbReference type="GO" id="GO:0003677">
    <property type="term" value="F:DNA binding"/>
    <property type="evidence" value="ECO:0007669"/>
    <property type="project" value="UniProtKB-KW"/>
</dbReference>
<dbReference type="PANTHER" id="PTHR34374:SF1">
    <property type="entry name" value="LARGE RIBOSOMAL RNA SUBUNIT ACCUMULATION PROTEIN YCED HOMOLOG 1, CHLOROPLASTIC"/>
    <property type="match status" value="1"/>
</dbReference>
<keyword evidence="3" id="KW-1185">Reference proteome</keyword>
<evidence type="ECO:0000313" key="2">
    <source>
        <dbReference type="EMBL" id="RSX49380.1"/>
    </source>
</evidence>
<dbReference type="PANTHER" id="PTHR34374">
    <property type="entry name" value="LARGE RIBOSOMAL RNA SUBUNIT ACCUMULATION PROTEIN YCED HOMOLOG 1, CHLOROPLASTIC"/>
    <property type="match status" value="1"/>
</dbReference>
<dbReference type="EMBL" id="QXGI01000002">
    <property type="protein sequence ID" value="RSX49380.1"/>
    <property type="molecule type" value="Genomic_DNA"/>
</dbReference>
<dbReference type="Pfam" id="PF02620">
    <property type="entry name" value="YceD"/>
    <property type="match status" value="1"/>
</dbReference>
<sequence>MTDNEDGETKETKEKKRKEERMARVQYTDWTVPVAQVGSHAGQQMPLDRTFPAPSGIGDSIVGIKEGADVHVDGQFDSIVDGLIFTGTFTAPVHAVCSRCDTPLNDDWSERVTAFFPYEEQQTEPKGGKGGEQDDDVEIIAGEDEAEDVYPLMDNGSFADLEALIRDTFVDALPLQPLCRPDCKGLCPQCGVDLNEHPDHHHETTDIRFAGLEALKAQLEAAEGDADGDVPAGEN</sequence>
<dbReference type="Proteomes" id="UP000288052">
    <property type="component" value="Unassembled WGS sequence"/>
</dbReference>
<dbReference type="InterPro" id="IPR003772">
    <property type="entry name" value="YceD"/>
</dbReference>
<reference evidence="2 3" key="1">
    <citation type="submission" date="2018-09" db="EMBL/GenBank/DDBJ databases">
        <title>Characterization of the phylogenetic diversity of five novel species belonging to the genus Bifidobacterium.</title>
        <authorList>
            <person name="Lugli G.A."/>
            <person name="Duranti S."/>
            <person name="Milani C."/>
        </authorList>
    </citation>
    <scope>NUCLEOTIDE SEQUENCE [LARGE SCALE GENOMIC DNA]</scope>
    <source>
        <strain evidence="2 3">2020B</strain>
    </source>
</reference>
<evidence type="ECO:0000313" key="3">
    <source>
        <dbReference type="Proteomes" id="UP000288052"/>
    </source>
</evidence>